<organism evidence="3 4">
    <name type="scientific">Leishmania tarentolae</name>
    <name type="common">Sauroleishmania tarentolae</name>
    <dbReference type="NCBI Taxonomy" id="5689"/>
    <lineage>
        <taxon>Eukaryota</taxon>
        <taxon>Discoba</taxon>
        <taxon>Euglenozoa</taxon>
        <taxon>Kinetoplastea</taxon>
        <taxon>Metakinetoplastina</taxon>
        <taxon>Trypanosomatida</taxon>
        <taxon>Trypanosomatidae</taxon>
        <taxon>Leishmaniinae</taxon>
        <taxon>Leishmania</taxon>
        <taxon>lizard Leishmania</taxon>
    </lineage>
</organism>
<dbReference type="AlphaFoldDB" id="A0A640KI97"/>
<dbReference type="OrthoDB" id="273403at2759"/>
<name>A0A640KI97_LEITA</name>
<dbReference type="Proteomes" id="UP000419144">
    <property type="component" value="Unassembled WGS sequence"/>
</dbReference>
<proteinExistence type="predicted"/>
<sequence length="756" mass="83998">MASNVLVATPLSETPSFVSQRASPPASITKSNRGRSRPTSCLSIHSERDLREQRSRSAENVKAAVHANQPQGGARIYEAPAVPVTRGPGHTPRRRTQERSQPPRRPPSRTSFRCNTPSRRGDEASTALIPKLHGPCGNFVPQASVAPSDTSIHFFVEKPRTPSQGVAVNNEVTSETRSSIFFEVESTTMARDAEEPQIELPCDAEEQRRKQVLKERSLYMSTRPWADNEPNRRVRRTSSESAAFAVKQQMDEKMEEVEKRRRAMYERPWCTDSASRSTSRSPSCAKRKRPLTPLSGRSADGVVIPKGPAIAPEETQAGNEQVSAHRTTYACPLSPSSEKRFSSTAPAFDEVEAAKFVTPAPVLKTPLEVIGEEFEDWVGTVNQKCNLQAIAVMMRARERTIVQLSNQLEAQSRVMKQLNKELYNARDGYIQHLGSDVTGLALHAPRSRATSRSSGRIATSRTPSVVRLHVEQRHRAKDYYLMKMKEFGPRPVSVLSDDDLSDSEKADYAQDLHTWRVERAVLRKEKARLVQVRRDLEFQMRRGSNIKGIAATQTTSGRGPLQRAATGTETAVDVDGYDRLTDLRMRAQRAVVEKANAKKVYEGTLCIADTMKKQHSPSSAELKNAKESRKKARELYAASLQRLRQSAEEARTLLERATVQEARRKKAADPLDESTEDDQVDYSDVLFSVRMQASRVKEIIAAAAEDEDRMLRLSSTLRLGMSRAGTPRGNVHSPVRTGTSPRTGGVGSSNSDAVFS</sequence>
<reference evidence="3" key="1">
    <citation type="submission" date="2019-11" db="EMBL/GenBank/DDBJ databases">
        <title>Leishmania tarentolae CDS.</title>
        <authorList>
            <person name="Goto Y."/>
            <person name="Yamagishi J."/>
        </authorList>
    </citation>
    <scope>NUCLEOTIDE SEQUENCE [LARGE SCALE GENOMIC DNA]</scope>
    <source>
        <strain evidence="3">Parrot Tar II</strain>
    </source>
</reference>
<accession>A0A640KI97</accession>
<feature type="compositionally biased region" description="Low complexity" evidence="2">
    <location>
        <begin position="270"/>
        <end position="284"/>
    </location>
</feature>
<protein>
    <submittedName>
        <fullName evidence="3">Uncharacterized protein</fullName>
    </submittedName>
</protein>
<dbReference type="VEuPathDB" id="TriTrypDB:LtaPh_2511300"/>
<comment type="caution">
    <text evidence="3">The sequence shown here is derived from an EMBL/GenBank/DDBJ whole genome shotgun (WGS) entry which is preliminary data.</text>
</comment>
<feature type="compositionally biased region" description="Polar residues" evidence="2">
    <location>
        <begin position="11"/>
        <end position="43"/>
    </location>
</feature>
<feature type="region of interest" description="Disordered" evidence="2">
    <location>
        <begin position="269"/>
        <end position="303"/>
    </location>
</feature>
<keyword evidence="4" id="KW-1185">Reference proteome</keyword>
<feature type="compositionally biased region" description="Basic and acidic residues" evidence="2">
    <location>
        <begin position="45"/>
        <end position="59"/>
    </location>
</feature>
<evidence type="ECO:0000256" key="1">
    <source>
        <dbReference type="SAM" id="Coils"/>
    </source>
</evidence>
<feature type="region of interest" description="Disordered" evidence="2">
    <location>
        <begin position="720"/>
        <end position="756"/>
    </location>
</feature>
<evidence type="ECO:0000256" key="2">
    <source>
        <dbReference type="SAM" id="MobiDB-lite"/>
    </source>
</evidence>
<gene>
    <name evidence="3" type="ORF">LtaPh_2511300</name>
</gene>
<feature type="region of interest" description="Disordered" evidence="2">
    <location>
        <begin position="1"/>
        <end position="123"/>
    </location>
</feature>
<dbReference type="EMBL" id="BLBS01000034">
    <property type="protein sequence ID" value="GET89202.1"/>
    <property type="molecule type" value="Genomic_DNA"/>
</dbReference>
<evidence type="ECO:0000313" key="4">
    <source>
        <dbReference type="Proteomes" id="UP000419144"/>
    </source>
</evidence>
<feature type="coiled-coil region" evidence="1">
    <location>
        <begin position="622"/>
        <end position="660"/>
    </location>
</feature>
<feature type="compositionally biased region" description="Polar residues" evidence="2">
    <location>
        <begin position="736"/>
        <end position="756"/>
    </location>
</feature>
<keyword evidence="1" id="KW-0175">Coiled coil</keyword>
<evidence type="ECO:0000313" key="3">
    <source>
        <dbReference type="EMBL" id="GET89202.1"/>
    </source>
</evidence>